<sequence>MFAIHFLLCNLVITILLGLILLVKKILKKHLTISSQYHLWYIFVCAAIIPFIPLKSITPASLLQRIQYLFYPEAANTLGSSMKPLDNAAFPTQLGISDFAASYGSSALNQLNSIFIPIWIIGCLITILYFAYNIIKIYSIRKSAYLISKENEPDLYRQYSECLNELRIKRKVSLYASCNISSPVSYGLLHPKVIIPQDMDILLSNEDVRFIFLHELLHYRHKDAALNYITCILQVIYWFNPFIWYGFRELQKDREIACDSSVIHIVGKSQSTNYGYTLIKYAQRMQHNAFLSPLSRLGGEKKVMIQRIKEIANYKTNTPKQRRKSAALLLLICTIVYCISPLLTVYAAHDVSYDFQSQNVETMDLSSYFKGTDGTFILYDTSSGQYQIYNQELSTKRISPDSTFKIYSGLFALEEGIIHYDASNREWDGTTYSFDTWNKDQTLATAMQNSVNWYFQNLDIQLGYQKLYSYYKKISYGNCDLTADINYYWAESSLKISPVEQVMLLSNLMKNKWNFKEENIQAIKNSLFISNISIGRLYGKTGTGVINGQNSNGWFIGFIEHGERVYCFATNLQNADNATGSTASEITIEILNSIFS</sequence>
<evidence type="ECO:0000313" key="6">
    <source>
        <dbReference type="Proteomes" id="UP000462363"/>
    </source>
</evidence>
<dbReference type="GO" id="GO:0008658">
    <property type="term" value="F:penicillin binding"/>
    <property type="evidence" value="ECO:0007669"/>
    <property type="project" value="InterPro"/>
</dbReference>
<dbReference type="Proteomes" id="UP000462363">
    <property type="component" value="Unassembled WGS sequence"/>
</dbReference>
<protein>
    <submittedName>
        <fullName evidence="5">BlaR1 family beta-lactam sensor/signal transducer</fullName>
    </submittedName>
</protein>
<name>A0A844F7B4_CLOSV</name>
<feature type="domain" description="Penicillin-binding protein transpeptidase" evidence="3">
    <location>
        <begin position="379"/>
        <end position="591"/>
    </location>
</feature>
<dbReference type="Gene3D" id="3.40.710.10">
    <property type="entry name" value="DD-peptidase/beta-lactamase superfamily"/>
    <property type="match status" value="1"/>
</dbReference>
<feature type="transmembrane region" description="Helical" evidence="2">
    <location>
        <begin position="6"/>
        <end position="27"/>
    </location>
</feature>
<dbReference type="InterPro" id="IPR012338">
    <property type="entry name" value="Beta-lactam/transpept-like"/>
</dbReference>
<evidence type="ECO:0000256" key="1">
    <source>
        <dbReference type="ARBA" id="ARBA00011075"/>
    </source>
</evidence>
<proteinExistence type="inferred from homology"/>
<comment type="caution">
    <text evidence="5">The sequence shown here is derived from an EMBL/GenBank/DDBJ whole genome shotgun (WGS) entry which is preliminary data.</text>
</comment>
<dbReference type="RefSeq" id="WP_154322537.1">
    <property type="nucleotide sequence ID" value="NZ_CP045695.1"/>
</dbReference>
<dbReference type="InterPro" id="IPR052173">
    <property type="entry name" value="Beta-lactam_resp_regulator"/>
</dbReference>
<evidence type="ECO:0000259" key="3">
    <source>
        <dbReference type="Pfam" id="PF00905"/>
    </source>
</evidence>
<dbReference type="AlphaFoldDB" id="A0A844F7B4"/>
<evidence type="ECO:0000256" key="2">
    <source>
        <dbReference type="SAM" id="Phobius"/>
    </source>
</evidence>
<feature type="transmembrane region" description="Helical" evidence="2">
    <location>
        <begin position="114"/>
        <end position="135"/>
    </location>
</feature>
<evidence type="ECO:0000313" key="5">
    <source>
        <dbReference type="EMBL" id="MSS39740.1"/>
    </source>
</evidence>
<keyword evidence="2" id="KW-1133">Transmembrane helix</keyword>
<evidence type="ECO:0000259" key="4">
    <source>
        <dbReference type="Pfam" id="PF05569"/>
    </source>
</evidence>
<feature type="domain" description="Peptidase M56" evidence="4">
    <location>
        <begin position="7"/>
        <end position="308"/>
    </location>
</feature>
<keyword evidence="2" id="KW-0472">Membrane</keyword>
<reference evidence="5 6" key="1">
    <citation type="submission" date="2019-08" db="EMBL/GenBank/DDBJ databases">
        <title>In-depth cultivation of the pig gut microbiome towards novel bacterial diversity and tailored functional studies.</title>
        <authorList>
            <person name="Wylensek D."/>
            <person name="Hitch T.C.A."/>
            <person name="Clavel T."/>
        </authorList>
    </citation>
    <scope>NUCLEOTIDE SEQUENCE [LARGE SCALE GENOMIC DNA]</scope>
    <source>
        <strain evidence="5 6">BL-389-WT-3D</strain>
    </source>
</reference>
<dbReference type="NCBIfam" id="NF000326">
    <property type="entry name" value="blaR1_generic"/>
    <property type="match status" value="1"/>
</dbReference>
<dbReference type="Pfam" id="PF05569">
    <property type="entry name" value="Peptidase_M56"/>
    <property type="match status" value="1"/>
</dbReference>
<dbReference type="PANTHER" id="PTHR34978">
    <property type="entry name" value="POSSIBLE SENSOR-TRANSDUCER PROTEIN BLAR"/>
    <property type="match status" value="1"/>
</dbReference>
<comment type="similarity">
    <text evidence="1">Belongs to the peptidase M56 family.</text>
</comment>
<keyword evidence="2" id="KW-0812">Transmembrane</keyword>
<feature type="transmembrane region" description="Helical" evidence="2">
    <location>
        <begin position="39"/>
        <end position="58"/>
    </location>
</feature>
<dbReference type="InterPro" id="IPR001460">
    <property type="entry name" value="PCN-bd_Tpept"/>
</dbReference>
<gene>
    <name evidence="5" type="primary">blaR1</name>
    <name evidence="5" type="ORF">FYJ37_05075</name>
</gene>
<dbReference type="InterPro" id="IPR008756">
    <property type="entry name" value="Peptidase_M56"/>
</dbReference>
<dbReference type="CDD" id="cd07341">
    <property type="entry name" value="M56_BlaR1_MecR1_like"/>
    <property type="match status" value="1"/>
</dbReference>
<accession>A0A844F7B4</accession>
<dbReference type="SUPFAM" id="SSF56601">
    <property type="entry name" value="beta-lactamase/transpeptidase-like"/>
    <property type="match status" value="1"/>
</dbReference>
<feature type="transmembrane region" description="Helical" evidence="2">
    <location>
        <begin position="326"/>
        <end position="348"/>
    </location>
</feature>
<dbReference type="PANTHER" id="PTHR34978:SF3">
    <property type="entry name" value="SLR0241 PROTEIN"/>
    <property type="match status" value="1"/>
</dbReference>
<organism evidence="5 6">
    <name type="scientific">Clostridium scindens (strain JCM 10418 / VPI 12708)</name>
    <dbReference type="NCBI Taxonomy" id="29347"/>
    <lineage>
        <taxon>Bacteria</taxon>
        <taxon>Bacillati</taxon>
        <taxon>Bacillota</taxon>
        <taxon>Clostridia</taxon>
        <taxon>Lachnospirales</taxon>
        <taxon>Lachnospiraceae</taxon>
    </lineage>
</organism>
<dbReference type="Pfam" id="PF00905">
    <property type="entry name" value="Transpeptidase"/>
    <property type="match status" value="1"/>
</dbReference>
<dbReference type="EMBL" id="VUMB01000008">
    <property type="protein sequence ID" value="MSS39740.1"/>
    <property type="molecule type" value="Genomic_DNA"/>
</dbReference>